<name>A0A2Z7A5L4_9LAMI</name>
<protein>
    <submittedName>
        <fullName evidence="1">Uncharacterized protein</fullName>
    </submittedName>
</protein>
<evidence type="ECO:0000313" key="2">
    <source>
        <dbReference type="Proteomes" id="UP000250235"/>
    </source>
</evidence>
<dbReference type="AlphaFoldDB" id="A0A2Z7A5L4"/>
<proteinExistence type="predicted"/>
<keyword evidence="2" id="KW-1185">Reference proteome</keyword>
<organism evidence="1 2">
    <name type="scientific">Dorcoceras hygrometricum</name>
    <dbReference type="NCBI Taxonomy" id="472368"/>
    <lineage>
        <taxon>Eukaryota</taxon>
        <taxon>Viridiplantae</taxon>
        <taxon>Streptophyta</taxon>
        <taxon>Embryophyta</taxon>
        <taxon>Tracheophyta</taxon>
        <taxon>Spermatophyta</taxon>
        <taxon>Magnoliopsida</taxon>
        <taxon>eudicotyledons</taxon>
        <taxon>Gunneridae</taxon>
        <taxon>Pentapetalae</taxon>
        <taxon>asterids</taxon>
        <taxon>lamiids</taxon>
        <taxon>Lamiales</taxon>
        <taxon>Gesneriaceae</taxon>
        <taxon>Didymocarpoideae</taxon>
        <taxon>Trichosporeae</taxon>
        <taxon>Loxocarpinae</taxon>
        <taxon>Dorcoceras</taxon>
    </lineage>
</organism>
<reference evidence="1 2" key="1">
    <citation type="journal article" date="2015" name="Proc. Natl. Acad. Sci. U.S.A.">
        <title>The resurrection genome of Boea hygrometrica: A blueprint for survival of dehydration.</title>
        <authorList>
            <person name="Xiao L."/>
            <person name="Yang G."/>
            <person name="Zhang L."/>
            <person name="Yang X."/>
            <person name="Zhao S."/>
            <person name="Ji Z."/>
            <person name="Zhou Q."/>
            <person name="Hu M."/>
            <person name="Wang Y."/>
            <person name="Chen M."/>
            <person name="Xu Y."/>
            <person name="Jin H."/>
            <person name="Xiao X."/>
            <person name="Hu G."/>
            <person name="Bao F."/>
            <person name="Hu Y."/>
            <person name="Wan P."/>
            <person name="Li L."/>
            <person name="Deng X."/>
            <person name="Kuang T."/>
            <person name="Xiang C."/>
            <person name="Zhu J.K."/>
            <person name="Oliver M.J."/>
            <person name="He Y."/>
        </authorList>
    </citation>
    <scope>NUCLEOTIDE SEQUENCE [LARGE SCALE GENOMIC DNA]</scope>
    <source>
        <strain evidence="2">cv. XS01</strain>
    </source>
</reference>
<accession>A0A2Z7A5L4</accession>
<sequence>MAASFFVNAMQVDFECVLAMEHTGMAKMFKYLEDTWVKGFLEASSSLYEAAMLEFFANAKVIAGMIALPKEPEKAAVEKLKKKKERVGKMVKKQKVIVQQPVEARSQVALARSMSETSLDADSCPLAGINKCSGAKRKMVVESLDRRLLCLFRQCLSQRRMDQENKEGDAHC</sequence>
<gene>
    <name evidence="1" type="ORF">F511_44303</name>
</gene>
<dbReference type="OrthoDB" id="1751168at2759"/>
<dbReference type="EMBL" id="KV021540">
    <property type="protein sequence ID" value="KZV14160.1"/>
    <property type="molecule type" value="Genomic_DNA"/>
</dbReference>
<dbReference type="Proteomes" id="UP000250235">
    <property type="component" value="Unassembled WGS sequence"/>
</dbReference>
<evidence type="ECO:0000313" key="1">
    <source>
        <dbReference type="EMBL" id="KZV14160.1"/>
    </source>
</evidence>